<dbReference type="AlphaFoldDB" id="A0A8H5LY18"/>
<proteinExistence type="predicted"/>
<dbReference type="EMBL" id="JAACJM010000003">
    <property type="protein sequence ID" value="KAF5373566.1"/>
    <property type="molecule type" value="Genomic_DNA"/>
</dbReference>
<keyword evidence="2" id="KW-0539">Nucleus</keyword>
<dbReference type="OrthoDB" id="1707486at2759"/>
<comment type="subcellular location">
    <subcellularLocation>
        <location evidence="1">Nucleus</location>
    </subcellularLocation>
</comment>
<keyword evidence="8" id="KW-1185">Reference proteome</keyword>
<feature type="compositionally biased region" description="Low complexity" evidence="5">
    <location>
        <begin position="123"/>
        <end position="143"/>
    </location>
</feature>
<feature type="compositionally biased region" description="Acidic residues" evidence="5">
    <location>
        <begin position="175"/>
        <end position="186"/>
    </location>
</feature>
<dbReference type="GO" id="GO:0006974">
    <property type="term" value="P:DNA damage response"/>
    <property type="evidence" value="ECO:0007669"/>
    <property type="project" value="TreeGrafter"/>
</dbReference>
<feature type="compositionally biased region" description="Basic and acidic residues" evidence="5">
    <location>
        <begin position="112"/>
        <end position="121"/>
    </location>
</feature>
<evidence type="ECO:0000256" key="4">
    <source>
        <dbReference type="ARBA" id="ARBA00042096"/>
    </source>
</evidence>
<dbReference type="GO" id="GO:0008623">
    <property type="term" value="C:CHRAC"/>
    <property type="evidence" value="ECO:0007669"/>
    <property type="project" value="TreeGrafter"/>
</dbReference>
<gene>
    <name evidence="7" type="ORF">D9758_000829</name>
</gene>
<comment type="caution">
    <text evidence="7">The sequence shown here is derived from an EMBL/GenBank/DDBJ whole genome shotgun (WGS) entry which is preliminary data.</text>
</comment>
<evidence type="ECO:0000313" key="7">
    <source>
        <dbReference type="EMBL" id="KAF5373566.1"/>
    </source>
</evidence>
<dbReference type="GO" id="GO:0031507">
    <property type="term" value="P:heterochromatin formation"/>
    <property type="evidence" value="ECO:0007669"/>
    <property type="project" value="TreeGrafter"/>
</dbReference>
<evidence type="ECO:0000256" key="3">
    <source>
        <dbReference type="ARBA" id="ARBA00039775"/>
    </source>
</evidence>
<evidence type="ECO:0000256" key="1">
    <source>
        <dbReference type="ARBA" id="ARBA00004123"/>
    </source>
</evidence>
<dbReference type="InterPro" id="IPR009072">
    <property type="entry name" value="Histone-fold"/>
</dbReference>
<dbReference type="CDD" id="cd22928">
    <property type="entry name" value="HFD_POLE3_DPB4"/>
    <property type="match status" value="1"/>
</dbReference>
<feature type="compositionally biased region" description="Basic and acidic residues" evidence="5">
    <location>
        <begin position="203"/>
        <end position="223"/>
    </location>
</feature>
<dbReference type="GO" id="GO:0006272">
    <property type="term" value="P:leading strand elongation"/>
    <property type="evidence" value="ECO:0007669"/>
    <property type="project" value="TreeGrafter"/>
</dbReference>
<evidence type="ECO:0000313" key="8">
    <source>
        <dbReference type="Proteomes" id="UP000559256"/>
    </source>
</evidence>
<dbReference type="Pfam" id="PF00808">
    <property type="entry name" value="CBFD_NFYB_HMF"/>
    <property type="match status" value="1"/>
</dbReference>
<evidence type="ECO:0000256" key="2">
    <source>
        <dbReference type="ARBA" id="ARBA00023242"/>
    </source>
</evidence>
<dbReference type="InterPro" id="IPR051377">
    <property type="entry name" value="DNA_Pol-Epsilon_Subunit"/>
</dbReference>
<protein>
    <recommendedName>
        <fullName evidence="3">DNA polymerase epsilon subunit D</fullName>
    </recommendedName>
    <alternativeName>
        <fullName evidence="4">DNA polymerase II subunit D</fullName>
    </alternativeName>
</protein>
<dbReference type="PANTHER" id="PTHR46172:SF1">
    <property type="entry name" value="DNA POLYMERASE EPSILON SUBUNIT 3"/>
    <property type="match status" value="1"/>
</dbReference>
<feature type="domain" description="Transcription factor CBF/NF-Y/archaeal histone" evidence="6">
    <location>
        <begin position="27"/>
        <end position="91"/>
    </location>
</feature>
<feature type="region of interest" description="Disordered" evidence="5">
    <location>
        <begin position="112"/>
        <end position="223"/>
    </location>
</feature>
<dbReference type="GO" id="GO:0046982">
    <property type="term" value="F:protein heterodimerization activity"/>
    <property type="evidence" value="ECO:0007669"/>
    <property type="project" value="InterPro"/>
</dbReference>
<dbReference type="InterPro" id="IPR003958">
    <property type="entry name" value="CBFA_NFYB_domain"/>
</dbReference>
<dbReference type="Proteomes" id="UP000559256">
    <property type="component" value="Unassembled WGS sequence"/>
</dbReference>
<evidence type="ECO:0000259" key="6">
    <source>
        <dbReference type="Pfam" id="PF00808"/>
    </source>
</evidence>
<reference evidence="7 8" key="1">
    <citation type="journal article" date="2020" name="ISME J.">
        <title>Uncovering the hidden diversity of litter-decomposition mechanisms in mushroom-forming fungi.</title>
        <authorList>
            <person name="Floudas D."/>
            <person name="Bentzer J."/>
            <person name="Ahren D."/>
            <person name="Johansson T."/>
            <person name="Persson P."/>
            <person name="Tunlid A."/>
        </authorList>
    </citation>
    <scope>NUCLEOTIDE SEQUENCE [LARGE SCALE GENOMIC DNA]</scope>
    <source>
        <strain evidence="7 8">CBS 291.85</strain>
    </source>
</reference>
<dbReference type="SUPFAM" id="SSF47113">
    <property type="entry name" value="Histone-fold"/>
    <property type="match status" value="1"/>
</dbReference>
<dbReference type="PANTHER" id="PTHR46172">
    <property type="entry name" value="DNA POLYMERASE EPSILON SUBUNIT 3"/>
    <property type="match status" value="1"/>
</dbReference>
<organism evidence="7 8">
    <name type="scientific">Tetrapyrgos nigripes</name>
    <dbReference type="NCBI Taxonomy" id="182062"/>
    <lineage>
        <taxon>Eukaryota</taxon>
        <taxon>Fungi</taxon>
        <taxon>Dikarya</taxon>
        <taxon>Basidiomycota</taxon>
        <taxon>Agaricomycotina</taxon>
        <taxon>Agaricomycetes</taxon>
        <taxon>Agaricomycetidae</taxon>
        <taxon>Agaricales</taxon>
        <taxon>Marasmiineae</taxon>
        <taxon>Marasmiaceae</taxon>
        <taxon>Tetrapyrgos</taxon>
    </lineage>
</organism>
<name>A0A8H5LY18_9AGAR</name>
<dbReference type="Gene3D" id="1.10.20.10">
    <property type="entry name" value="Histone, subunit A"/>
    <property type="match status" value="1"/>
</dbReference>
<sequence length="223" mass="23637">MPRKDQSGPISAQQQQDLVSEGIGNFELPKSIVTRIAKSAVPENTKLQKETILSLVKGSTVFINYLAATAHDVAQAKQHKSISASDVLKALEIVDLGDLVTPLQAELQVFREQSKDKDKGRRTSTSISSTSKGKAAATSDAAGVIRLPSNPKGKEKASDGSISSGPAMQMQVDTDGVEPEDADQDMQEGGLDESKNAVSSNEQRGHVEGSRSASGEDHPMEPV</sequence>
<accession>A0A8H5LY18</accession>
<dbReference type="GO" id="GO:0008622">
    <property type="term" value="C:epsilon DNA polymerase complex"/>
    <property type="evidence" value="ECO:0007669"/>
    <property type="project" value="TreeGrafter"/>
</dbReference>
<evidence type="ECO:0000256" key="5">
    <source>
        <dbReference type="SAM" id="MobiDB-lite"/>
    </source>
</evidence>
<dbReference type="GO" id="GO:0031490">
    <property type="term" value="F:chromatin DNA binding"/>
    <property type="evidence" value="ECO:0007669"/>
    <property type="project" value="TreeGrafter"/>
</dbReference>